<reference evidence="2" key="2">
    <citation type="submission" date="2020-05" db="UniProtKB">
        <authorList>
            <consortium name="EnsemblMetazoa"/>
        </authorList>
    </citation>
    <scope>IDENTIFICATION</scope>
    <source>
        <strain evidence="2">IAEA</strain>
    </source>
</reference>
<name>A0A1B0BXQ5_9MUSC</name>
<keyword evidence="3" id="KW-1185">Reference proteome</keyword>
<sequence length="185" mass="20650">MKLALENYKKISAGTVAGIVVVVDVVGKLVVVSVSTLAASNRIQPNMNFCQYDSLDGHTALLYDYLIDPVALSSIGRVFHQLRTLQLGYRKNLHDATFAKRRVSMALDFRIPAANVPTLMTPRHQLAKTSKGNCSNTQLQTSDYQTTETNQLTSIKTIKKIASWEYCSPESSTNSMCRYSIDKYY</sequence>
<dbReference type="AlphaFoldDB" id="A0A1B0BXQ5"/>
<evidence type="ECO:0000256" key="1">
    <source>
        <dbReference type="SAM" id="Phobius"/>
    </source>
</evidence>
<organism evidence="2 3">
    <name type="scientific">Glossina palpalis gambiensis</name>
    <dbReference type="NCBI Taxonomy" id="67801"/>
    <lineage>
        <taxon>Eukaryota</taxon>
        <taxon>Metazoa</taxon>
        <taxon>Ecdysozoa</taxon>
        <taxon>Arthropoda</taxon>
        <taxon>Hexapoda</taxon>
        <taxon>Insecta</taxon>
        <taxon>Pterygota</taxon>
        <taxon>Neoptera</taxon>
        <taxon>Endopterygota</taxon>
        <taxon>Diptera</taxon>
        <taxon>Brachycera</taxon>
        <taxon>Muscomorpha</taxon>
        <taxon>Hippoboscoidea</taxon>
        <taxon>Glossinidae</taxon>
        <taxon>Glossina</taxon>
    </lineage>
</organism>
<reference evidence="3" key="1">
    <citation type="submission" date="2015-01" db="EMBL/GenBank/DDBJ databases">
        <authorList>
            <person name="Aksoy S."/>
            <person name="Warren W."/>
            <person name="Wilson R.K."/>
        </authorList>
    </citation>
    <scope>NUCLEOTIDE SEQUENCE [LARGE SCALE GENOMIC DNA]</scope>
    <source>
        <strain evidence="3">IAEA</strain>
    </source>
</reference>
<dbReference type="EnsemblMetazoa" id="GPPI043647-RA">
    <property type="protein sequence ID" value="GPPI043647-PA"/>
    <property type="gene ID" value="GPPI043647"/>
</dbReference>
<dbReference type="VEuPathDB" id="VectorBase:GPPI043647"/>
<feature type="transmembrane region" description="Helical" evidence="1">
    <location>
        <begin position="12"/>
        <end position="38"/>
    </location>
</feature>
<accession>A0A1B0BXQ5</accession>
<dbReference type="Proteomes" id="UP000092460">
    <property type="component" value="Unassembled WGS sequence"/>
</dbReference>
<proteinExistence type="predicted"/>
<keyword evidence="1" id="KW-0812">Transmembrane</keyword>
<dbReference type="EMBL" id="JXJN01022298">
    <property type="status" value="NOT_ANNOTATED_CDS"/>
    <property type="molecule type" value="Genomic_DNA"/>
</dbReference>
<evidence type="ECO:0000313" key="3">
    <source>
        <dbReference type="Proteomes" id="UP000092460"/>
    </source>
</evidence>
<keyword evidence="1" id="KW-0472">Membrane</keyword>
<keyword evidence="1" id="KW-1133">Transmembrane helix</keyword>
<evidence type="ECO:0000313" key="2">
    <source>
        <dbReference type="EnsemblMetazoa" id="GPPI043647-PA"/>
    </source>
</evidence>
<protein>
    <submittedName>
        <fullName evidence="2">Uncharacterized protein</fullName>
    </submittedName>
</protein>